<gene>
    <name evidence="6 9" type="primary">rsmI</name>
    <name evidence="9" type="ORF">E8M12_00480</name>
</gene>
<evidence type="ECO:0000259" key="7">
    <source>
        <dbReference type="Pfam" id="PF00590"/>
    </source>
</evidence>
<dbReference type="Gene3D" id="3.30.950.10">
    <property type="entry name" value="Methyltransferase, Cobalt-precorrin-4 Transmethylase, Domain 2"/>
    <property type="match status" value="1"/>
</dbReference>
<dbReference type="AlphaFoldDB" id="A0A4U1BBG1"/>
<dbReference type="PIRSF" id="PIRSF005917">
    <property type="entry name" value="MTase_YraL"/>
    <property type="match status" value="1"/>
</dbReference>
<dbReference type="EMBL" id="SWDB01000001">
    <property type="protein sequence ID" value="TKB47919.1"/>
    <property type="molecule type" value="Genomic_DNA"/>
</dbReference>
<sequence>MSQTIVQPGSLYVVATPIGNLMDITQRAIDVLKQVDVIACEDTRHTGRLLQHFNITNRTISVHDHNERQRQQQISEWLNSGQSVALVSDAGTPLISDPGFHLVRHCRIENLNVIPVPGACAAIAALSVAGLATDRFTFEGFLPSKQGARVNTLTSLQDETRTMVFYDAPRRIIDTVQDIITCLGAERYVVIAREVTKTFETIHGDSAKNLLLWLQQDPNQEKGELVLMIEGKKALSEEIPPLARKTLALLLKEMKPKKACAVTAEIFDLKKNDLYALTLAEKGQ</sequence>
<evidence type="ECO:0000256" key="3">
    <source>
        <dbReference type="ARBA" id="ARBA00022603"/>
    </source>
</evidence>
<dbReference type="SUPFAM" id="SSF53790">
    <property type="entry name" value="Tetrapyrrole methylase"/>
    <property type="match status" value="1"/>
</dbReference>
<proteinExistence type="inferred from homology"/>
<dbReference type="PROSITE" id="PS01296">
    <property type="entry name" value="RSMI"/>
    <property type="match status" value="1"/>
</dbReference>
<dbReference type="Pfam" id="PF00590">
    <property type="entry name" value="TP_methylase"/>
    <property type="match status" value="1"/>
</dbReference>
<keyword evidence="2 6" id="KW-0698">rRNA processing</keyword>
<comment type="subcellular location">
    <subcellularLocation>
        <location evidence="6">Cytoplasm</location>
    </subcellularLocation>
</comment>
<dbReference type="InterPro" id="IPR035996">
    <property type="entry name" value="4pyrrol_Methylase_sf"/>
</dbReference>
<evidence type="ECO:0000256" key="2">
    <source>
        <dbReference type="ARBA" id="ARBA00022552"/>
    </source>
</evidence>
<dbReference type="HAMAP" id="MF_01877">
    <property type="entry name" value="16SrRNA_methyltr_I"/>
    <property type="match status" value="1"/>
</dbReference>
<dbReference type="EC" id="2.1.1.198" evidence="6"/>
<dbReference type="PANTHER" id="PTHR46111">
    <property type="entry name" value="RIBOSOMAL RNA SMALL SUBUNIT METHYLTRANSFERASE I"/>
    <property type="match status" value="1"/>
</dbReference>
<evidence type="ECO:0000259" key="8">
    <source>
        <dbReference type="Pfam" id="PF23016"/>
    </source>
</evidence>
<name>A0A4U1BBG1_9GAMM</name>
<evidence type="ECO:0000256" key="6">
    <source>
        <dbReference type="HAMAP-Rule" id="MF_01877"/>
    </source>
</evidence>
<dbReference type="OrthoDB" id="9809084at2"/>
<dbReference type="CDD" id="cd11648">
    <property type="entry name" value="RsmI"/>
    <property type="match status" value="1"/>
</dbReference>
<comment type="catalytic activity">
    <reaction evidence="6">
        <text>cytidine(1402) in 16S rRNA + S-adenosyl-L-methionine = 2'-O-methylcytidine(1402) in 16S rRNA + S-adenosyl-L-homocysteine + H(+)</text>
        <dbReference type="Rhea" id="RHEA:42924"/>
        <dbReference type="Rhea" id="RHEA-COMP:10285"/>
        <dbReference type="Rhea" id="RHEA-COMP:10286"/>
        <dbReference type="ChEBI" id="CHEBI:15378"/>
        <dbReference type="ChEBI" id="CHEBI:57856"/>
        <dbReference type="ChEBI" id="CHEBI:59789"/>
        <dbReference type="ChEBI" id="CHEBI:74495"/>
        <dbReference type="ChEBI" id="CHEBI:82748"/>
        <dbReference type="EC" id="2.1.1.198"/>
    </reaction>
</comment>
<reference evidence="9 10" key="1">
    <citation type="submission" date="2019-04" db="EMBL/GenBank/DDBJ databases">
        <title>Thalassotalea guangxiensis sp. nov., isolated from sediment of the coastal wetland.</title>
        <authorList>
            <person name="Zheng S."/>
            <person name="Zhang D."/>
        </authorList>
    </citation>
    <scope>NUCLEOTIDE SEQUENCE [LARGE SCALE GENOMIC DNA]</scope>
    <source>
        <strain evidence="9 10">ZS-4</strain>
    </source>
</reference>
<organism evidence="9 10">
    <name type="scientific">Thalassotalea mangrovi</name>
    <dbReference type="NCBI Taxonomy" id="2572245"/>
    <lineage>
        <taxon>Bacteria</taxon>
        <taxon>Pseudomonadati</taxon>
        <taxon>Pseudomonadota</taxon>
        <taxon>Gammaproteobacteria</taxon>
        <taxon>Alteromonadales</taxon>
        <taxon>Colwelliaceae</taxon>
        <taxon>Thalassotalea</taxon>
    </lineage>
</organism>
<evidence type="ECO:0000313" key="9">
    <source>
        <dbReference type="EMBL" id="TKB47919.1"/>
    </source>
</evidence>
<keyword evidence="5 6" id="KW-0949">S-adenosyl-L-methionine</keyword>
<dbReference type="InterPro" id="IPR000878">
    <property type="entry name" value="4pyrrol_Mease"/>
</dbReference>
<comment type="similarity">
    <text evidence="6">Belongs to the methyltransferase superfamily. RsmI family.</text>
</comment>
<dbReference type="InterPro" id="IPR018063">
    <property type="entry name" value="SAM_MeTrfase_RsmI_CS"/>
</dbReference>
<accession>A0A4U1BBG1</accession>
<keyword evidence="4 6" id="KW-0808">Transferase</keyword>
<dbReference type="FunFam" id="3.40.1010.10:FF:000002">
    <property type="entry name" value="Ribosomal RNA small subunit methyltransferase I"/>
    <property type="match status" value="1"/>
</dbReference>
<feature type="domain" description="RsmI HTH" evidence="8">
    <location>
        <begin position="238"/>
        <end position="282"/>
    </location>
</feature>
<keyword evidence="1 6" id="KW-0963">Cytoplasm</keyword>
<dbReference type="InterPro" id="IPR014777">
    <property type="entry name" value="4pyrrole_Mease_sub1"/>
</dbReference>
<comment type="function">
    <text evidence="6">Catalyzes the 2'-O-methylation of the ribose of cytidine 1402 (C1402) in 16S rRNA.</text>
</comment>
<keyword evidence="10" id="KW-1185">Reference proteome</keyword>
<dbReference type="InterPro" id="IPR008189">
    <property type="entry name" value="rRNA_ssu_MeTfrase_I"/>
</dbReference>
<dbReference type="PANTHER" id="PTHR46111:SF1">
    <property type="entry name" value="RIBOSOMAL RNA SMALL SUBUNIT METHYLTRANSFERASE I"/>
    <property type="match status" value="1"/>
</dbReference>
<dbReference type="InterPro" id="IPR053910">
    <property type="entry name" value="RsmI_HTH"/>
</dbReference>
<evidence type="ECO:0000256" key="5">
    <source>
        <dbReference type="ARBA" id="ARBA00022691"/>
    </source>
</evidence>
<dbReference type="Gene3D" id="3.40.1010.10">
    <property type="entry name" value="Cobalt-precorrin-4 Transmethylase, Domain 1"/>
    <property type="match status" value="1"/>
</dbReference>
<evidence type="ECO:0000313" key="10">
    <source>
        <dbReference type="Proteomes" id="UP000307999"/>
    </source>
</evidence>
<comment type="caution">
    <text evidence="9">The sequence shown here is derived from an EMBL/GenBank/DDBJ whole genome shotgun (WGS) entry which is preliminary data.</text>
</comment>
<dbReference type="InterPro" id="IPR014776">
    <property type="entry name" value="4pyrrole_Mease_sub2"/>
</dbReference>
<evidence type="ECO:0000256" key="1">
    <source>
        <dbReference type="ARBA" id="ARBA00022490"/>
    </source>
</evidence>
<dbReference type="GO" id="GO:0005737">
    <property type="term" value="C:cytoplasm"/>
    <property type="evidence" value="ECO:0007669"/>
    <property type="project" value="UniProtKB-SubCell"/>
</dbReference>
<dbReference type="GO" id="GO:0070677">
    <property type="term" value="F:rRNA (cytosine-2'-O-)-methyltransferase activity"/>
    <property type="evidence" value="ECO:0007669"/>
    <property type="project" value="UniProtKB-UniRule"/>
</dbReference>
<dbReference type="Proteomes" id="UP000307999">
    <property type="component" value="Unassembled WGS sequence"/>
</dbReference>
<dbReference type="FunFam" id="3.30.950.10:FF:000002">
    <property type="entry name" value="Ribosomal RNA small subunit methyltransferase I"/>
    <property type="match status" value="1"/>
</dbReference>
<evidence type="ECO:0000256" key="4">
    <source>
        <dbReference type="ARBA" id="ARBA00022679"/>
    </source>
</evidence>
<keyword evidence="3 6" id="KW-0489">Methyltransferase</keyword>
<dbReference type="Pfam" id="PF23016">
    <property type="entry name" value="RsmI_C"/>
    <property type="match status" value="1"/>
</dbReference>
<dbReference type="RefSeq" id="WP_136734108.1">
    <property type="nucleotide sequence ID" value="NZ_SWDB01000001.1"/>
</dbReference>
<dbReference type="NCBIfam" id="TIGR00096">
    <property type="entry name" value="16S rRNA (cytidine(1402)-2'-O)-methyltransferase"/>
    <property type="match status" value="1"/>
</dbReference>
<protein>
    <recommendedName>
        <fullName evidence="6">Ribosomal RNA small subunit methyltransferase I</fullName>
        <ecNumber evidence="6">2.1.1.198</ecNumber>
    </recommendedName>
    <alternativeName>
        <fullName evidence="6">16S rRNA 2'-O-ribose C1402 methyltransferase</fullName>
    </alternativeName>
    <alternativeName>
        <fullName evidence="6">rRNA (cytidine-2'-O-)-methyltransferase RsmI</fullName>
    </alternativeName>
</protein>
<feature type="domain" description="Tetrapyrrole methylase" evidence="7">
    <location>
        <begin position="11"/>
        <end position="203"/>
    </location>
</feature>